<comment type="caution">
    <text evidence="1">The sequence shown here is derived from an EMBL/GenBank/DDBJ whole genome shotgun (WGS) entry which is preliminary data.</text>
</comment>
<name>A0A1J5RFW1_9ZZZZ</name>
<organism evidence="1">
    <name type="scientific">mine drainage metagenome</name>
    <dbReference type="NCBI Taxonomy" id="410659"/>
    <lineage>
        <taxon>unclassified sequences</taxon>
        <taxon>metagenomes</taxon>
        <taxon>ecological metagenomes</taxon>
    </lineage>
</organism>
<evidence type="ECO:0008006" key="2">
    <source>
        <dbReference type="Google" id="ProtNLM"/>
    </source>
</evidence>
<accession>A0A1J5RFW1</accession>
<dbReference type="AlphaFoldDB" id="A0A1J5RFW1"/>
<reference evidence="1" key="1">
    <citation type="submission" date="2016-10" db="EMBL/GenBank/DDBJ databases">
        <title>Sequence of Gallionella enrichment culture.</title>
        <authorList>
            <person name="Poehlein A."/>
            <person name="Muehling M."/>
            <person name="Daniel R."/>
        </authorList>
    </citation>
    <scope>NUCLEOTIDE SEQUENCE</scope>
</reference>
<evidence type="ECO:0000313" key="1">
    <source>
        <dbReference type="EMBL" id="OIQ94665.1"/>
    </source>
</evidence>
<sequence length="69" mass="7355">MRGYAGGAESLDAMVIQAAHRLAPRVVARVRAKADMEGVTVTDIVRKALEAYAASSPGAKVTYVARRPR</sequence>
<proteinExistence type="predicted"/>
<protein>
    <recommendedName>
        <fullName evidence="2">Ribbon-helix-helix protein CopG domain-containing protein</fullName>
    </recommendedName>
</protein>
<gene>
    <name evidence="1" type="ORF">GALL_233230</name>
</gene>
<dbReference type="EMBL" id="MLJW01000181">
    <property type="protein sequence ID" value="OIQ94665.1"/>
    <property type="molecule type" value="Genomic_DNA"/>
</dbReference>